<feature type="binding site" evidence="9 11">
    <location>
        <position position="81"/>
    </location>
    <ligand>
        <name>substrate</name>
    </ligand>
</feature>
<comment type="function">
    <text evidence="2 9">Catalyzes a trans-dehydration via an enolate intermediate.</text>
</comment>
<dbReference type="InterPro" id="IPR018509">
    <property type="entry name" value="DHquinase_II_CS"/>
</dbReference>
<sequence>MGRILMTERPVYVLNGPNLNLLGLRQPEIYGATTLEDLRALCLETGARLGLGIDFRQTNHEGVLVEWIHEARTQARAVVLNAAAYTHTSVALLDALLACERPVVEVHLSNIHRREAFRHHSYVSQAALGMICGFGAHGYVLALEAVAALPPAARSS</sequence>
<reference evidence="13 14" key="1">
    <citation type="submission" date="2012-02" db="EMBL/GenBank/DDBJ databases">
        <title>Shotgun genome sequence of Phaeospirillum photometricum DSM 122.</title>
        <authorList>
            <person name="Duquesne K."/>
            <person name="Sturgis J."/>
        </authorList>
    </citation>
    <scope>NUCLEOTIDE SEQUENCE [LARGE SCALE GENOMIC DNA]</scope>
    <source>
        <strain evidence="14">DSM122</strain>
    </source>
</reference>
<dbReference type="EMBL" id="HE663493">
    <property type="protein sequence ID" value="CCG07600.1"/>
    <property type="molecule type" value="Genomic_DNA"/>
</dbReference>
<evidence type="ECO:0000256" key="1">
    <source>
        <dbReference type="ARBA" id="ARBA00001864"/>
    </source>
</evidence>
<dbReference type="Gene3D" id="3.40.50.9100">
    <property type="entry name" value="Dehydroquinase, class II"/>
    <property type="match status" value="1"/>
</dbReference>
<dbReference type="PROSITE" id="PS01029">
    <property type="entry name" value="DEHYDROQUINASE_II"/>
    <property type="match status" value="1"/>
</dbReference>
<evidence type="ECO:0000256" key="4">
    <source>
        <dbReference type="ARBA" id="ARBA00011037"/>
    </source>
</evidence>
<dbReference type="KEGG" id="rpm:RSPPHO_00974"/>
<evidence type="ECO:0000313" key="14">
    <source>
        <dbReference type="Proteomes" id="UP000033220"/>
    </source>
</evidence>
<dbReference type="InterPro" id="IPR001874">
    <property type="entry name" value="DHquinase_II"/>
</dbReference>
<dbReference type="PATRIC" id="fig|1150469.3.peg.1112"/>
<dbReference type="PANTHER" id="PTHR21272:SF3">
    <property type="entry name" value="CATABOLIC 3-DEHYDROQUINASE"/>
    <property type="match status" value="1"/>
</dbReference>
<dbReference type="AlphaFoldDB" id="H6SRS1"/>
<feature type="active site" description="Proton donor" evidence="9 10">
    <location>
        <position position="107"/>
    </location>
</feature>
<dbReference type="eggNOG" id="COG0757">
    <property type="taxonomic scope" value="Bacteria"/>
</dbReference>
<dbReference type="PIRSF" id="PIRSF001399">
    <property type="entry name" value="DHquinase_II"/>
    <property type="match status" value="1"/>
</dbReference>
<proteinExistence type="inferred from homology"/>
<evidence type="ECO:0000256" key="3">
    <source>
        <dbReference type="ARBA" id="ARBA00004902"/>
    </source>
</evidence>
<dbReference type="Proteomes" id="UP000033220">
    <property type="component" value="Chromosome DSM 122"/>
</dbReference>
<keyword evidence="9" id="KW-0028">Amino-acid biosynthesis</keyword>
<feature type="binding site" evidence="9 11">
    <location>
        <position position="87"/>
    </location>
    <ligand>
        <name>substrate</name>
    </ligand>
</feature>
<evidence type="ECO:0000256" key="10">
    <source>
        <dbReference type="PIRSR" id="PIRSR001399-1"/>
    </source>
</evidence>
<dbReference type="EC" id="4.2.1.10" evidence="6 9"/>
<dbReference type="InterPro" id="IPR036441">
    <property type="entry name" value="DHquinase_II_sf"/>
</dbReference>
<feature type="active site" description="Proton acceptor" evidence="9 10">
    <location>
        <position position="30"/>
    </location>
</feature>
<feature type="binding site" evidence="9 11">
    <location>
        <position position="118"/>
    </location>
    <ligand>
        <name>substrate</name>
    </ligand>
</feature>
<dbReference type="GO" id="GO:0003855">
    <property type="term" value="F:3-dehydroquinate dehydratase activity"/>
    <property type="evidence" value="ECO:0007669"/>
    <property type="project" value="UniProtKB-UniRule"/>
</dbReference>
<evidence type="ECO:0000256" key="11">
    <source>
        <dbReference type="PIRSR" id="PIRSR001399-2"/>
    </source>
</evidence>
<dbReference type="GO" id="GO:0009073">
    <property type="term" value="P:aromatic amino acid family biosynthetic process"/>
    <property type="evidence" value="ECO:0007669"/>
    <property type="project" value="UniProtKB-KW"/>
</dbReference>
<feature type="binding site" evidence="9 11">
    <location>
        <begin position="108"/>
        <end position="109"/>
    </location>
    <ligand>
        <name>substrate</name>
    </ligand>
</feature>
<organism evidence="13 14">
    <name type="scientific">Pararhodospirillum photometricum DSM 122</name>
    <dbReference type="NCBI Taxonomy" id="1150469"/>
    <lineage>
        <taxon>Bacteria</taxon>
        <taxon>Pseudomonadati</taxon>
        <taxon>Pseudomonadota</taxon>
        <taxon>Alphaproteobacteria</taxon>
        <taxon>Rhodospirillales</taxon>
        <taxon>Rhodospirillaceae</taxon>
        <taxon>Pararhodospirillum</taxon>
    </lineage>
</organism>
<dbReference type="PANTHER" id="PTHR21272">
    <property type="entry name" value="CATABOLIC 3-DEHYDROQUINASE"/>
    <property type="match status" value="1"/>
</dbReference>
<protein>
    <recommendedName>
        <fullName evidence="6 9">3-dehydroquinate dehydratase</fullName>
        <shortName evidence="9">3-dehydroquinase</shortName>
        <ecNumber evidence="6 9">4.2.1.10</ecNumber>
    </recommendedName>
    <alternativeName>
        <fullName evidence="9">Type II DHQase</fullName>
    </alternativeName>
</protein>
<feature type="site" description="Transition state stabilizer" evidence="9 12">
    <location>
        <position position="25"/>
    </location>
</feature>
<evidence type="ECO:0000256" key="9">
    <source>
        <dbReference type="HAMAP-Rule" id="MF_00169"/>
    </source>
</evidence>
<dbReference type="NCBIfam" id="NF003806">
    <property type="entry name" value="PRK05395.1-3"/>
    <property type="match status" value="1"/>
</dbReference>
<dbReference type="CDD" id="cd00466">
    <property type="entry name" value="DHQase_II"/>
    <property type="match status" value="1"/>
</dbReference>
<dbReference type="GO" id="GO:0008652">
    <property type="term" value="P:amino acid biosynthetic process"/>
    <property type="evidence" value="ECO:0007669"/>
    <property type="project" value="UniProtKB-KW"/>
</dbReference>
<dbReference type="HOGENOM" id="CLU_090968_2_0_5"/>
<evidence type="ECO:0000256" key="6">
    <source>
        <dbReference type="ARBA" id="ARBA00012060"/>
    </source>
</evidence>
<dbReference type="NCBIfam" id="NF003807">
    <property type="entry name" value="PRK05395.1-4"/>
    <property type="match status" value="1"/>
</dbReference>
<comment type="subunit">
    <text evidence="5 9">Homododecamer.</text>
</comment>
<keyword evidence="14" id="KW-1185">Reference proteome</keyword>
<accession>H6SRS1</accession>
<dbReference type="GO" id="GO:0019631">
    <property type="term" value="P:quinate catabolic process"/>
    <property type="evidence" value="ECO:0007669"/>
    <property type="project" value="TreeGrafter"/>
</dbReference>
<evidence type="ECO:0000256" key="5">
    <source>
        <dbReference type="ARBA" id="ARBA00011193"/>
    </source>
</evidence>
<evidence type="ECO:0000256" key="2">
    <source>
        <dbReference type="ARBA" id="ARBA00003924"/>
    </source>
</evidence>
<dbReference type="GO" id="GO:0009423">
    <property type="term" value="P:chorismate biosynthetic process"/>
    <property type="evidence" value="ECO:0007669"/>
    <property type="project" value="UniProtKB-UniRule"/>
</dbReference>
<dbReference type="NCBIfam" id="NF003805">
    <property type="entry name" value="PRK05395.1-2"/>
    <property type="match status" value="1"/>
</dbReference>
<gene>
    <name evidence="9" type="primary">aroQ</name>
    <name evidence="13" type="ORF">RSPPHO_00974</name>
</gene>
<evidence type="ECO:0000256" key="12">
    <source>
        <dbReference type="PIRSR" id="PIRSR001399-3"/>
    </source>
</evidence>
<dbReference type="UniPathway" id="UPA00053">
    <property type="reaction ID" value="UER00086"/>
</dbReference>
<evidence type="ECO:0000313" key="13">
    <source>
        <dbReference type="EMBL" id="CCG07600.1"/>
    </source>
</evidence>
<comment type="similarity">
    <text evidence="4 9">Belongs to the type-II 3-dehydroquinase family.</text>
</comment>
<keyword evidence="7 9" id="KW-0057">Aromatic amino acid biosynthesis</keyword>
<name>H6SRS1_PARPM</name>
<keyword evidence="8 9" id="KW-0456">Lyase</keyword>
<dbReference type="Pfam" id="PF01220">
    <property type="entry name" value="DHquinase_II"/>
    <property type="match status" value="1"/>
</dbReference>
<evidence type="ECO:0000256" key="7">
    <source>
        <dbReference type="ARBA" id="ARBA00023141"/>
    </source>
</evidence>
<dbReference type="STRING" id="1150469.RSPPHO_00974"/>
<comment type="pathway">
    <text evidence="3 9">Metabolic intermediate biosynthesis; chorismate biosynthesis; chorismate from D-erythrose 4-phosphate and phosphoenolpyruvate: step 3/7.</text>
</comment>
<dbReference type="HAMAP" id="MF_00169">
    <property type="entry name" value="AroQ"/>
    <property type="match status" value="1"/>
</dbReference>
<feature type="binding site" evidence="9 11">
    <location>
        <position position="94"/>
    </location>
    <ligand>
        <name>substrate</name>
    </ligand>
</feature>
<dbReference type="SUPFAM" id="SSF52304">
    <property type="entry name" value="Type II 3-dehydroquinate dehydratase"/>
    <property type="match status" value="1"/>
</dbReference>
<dbReference type="NCBIfam" id="TIGR01088">
    <property type="entry name" value="aroQ"/>
    <property type="match status" value="1"/>
</dbReference>
<comment type="catalytic activity">
    <reaction evidence="1 9">
        <text>3-dehydroquinate = 3-dehydroshikimate + H2O</text>
        <dbReference type="Rhea" id="RHEA:21096"/>
        <dbReference type="ChEBI" id="CHEBI:15377"/>
        <dbReference type="ChEBI" id="CHEBI:16630"/>
        <dbReference type="ChEBI" id="CHEBI:32364"/>
        <dbReference type="EC" id="4.2.1.10"/>
    </reaction>
</comment>
<evidence type="ECO:0000256" key="8">
    <source>
        <dbReference type="ARBA" id="ARBA00023239"/>
    </source>
</evidence>